<keyword evidence="3" id="KW-1185">Reference proteome</keyword>
<proteinExistence type="predicted"/>
<reference evidence="2 3" key="1">
    <citation type="submission" date="2018-02" db="EMBL/GenBank/DDBJ databases">
        <title>Whole genome sequencing of endophytic bacterium.</title>
        <authorList>
            <person name="Eedara R."/>
            <person name="Podile A.R."/>
        </authorList>
    </citation>
    <scope>NUCLEOTIDE SEQUENCE [LARGE SCALE GENOMIC DNA]</scope>
    <source>
        <strain evidence="2 3">RP1T</strain>
    </source>
</reference>
<sequence length="80" mass="9215">MTPAFCRFERGRDFHPVDVNINRIRYLEGKGHTTSIHFDDGEYIVVYGNALSVCMRIQDASQRKPPRPRSRPGLVLHQSC</sequence>
<feature type="region of interest" description="Disordered" evidence="1">
    <location>
        <begin position="60"/>
        <end position="80"/>
    </location>
</feature>
<evidence type="ECO:0000313" key="2">
    <source>
        <dbReference type="EMBL" id="PRH89161.1"/>
    </source>
</evidence>
<accession>A0A2S9QIH6</accession>
<name>A0A2S9QIH6_9HYPH</name>
<evidence type="ECO:0000256" key="1">
    <source>
        <dbReference type="SAM" id="MobiDB-lite"/>
    </source>
</evidence>
<comment type="caution">
    <text evidence="2">The sequence shown here is derived from an EMBL/GenBank/DDBJ whole genome shotgun (WGS) entry which is preliminary data.</text>
</comment>
<dbReference type="EMBL" id="PUEJ01000001">
    <property type="protein sequence ID" value="PRH89161.1"/>
    <property type="molecule type" value="Genomic_DNA"/>
</dbReference>
<dbReference type="AlphaFoldDB" id="A0A2S9QIH6"/>
<dbReference type="Proteomes" id="UP000237682">
    <property type="component" value="Unassembled WGS sequence"/>
</dbReference>
<evidence type="ECO:0000313" key="3">
    <source>
        <dbReference type="Proteomes" id="UP000237682"/>
    </source>
</evidence>
<evidence type="ECO:0008006" key="4">
    <source>
        <dbReference type="Google" id="ProtNLM"/>
    </source>
</evidence>
<protein>
    <recommendedName>
        <fullName evidence="4">HTH LytTR-type domain-containing protein</fullName>
    </recommendedName>
</protein>
<gene>
    <name evidence="2" type="ORF">C5L14_00780</name>
</gene>
<organism evidence="2 3">
    <name type="scientific">Labrys okinawensis</name>
    <dbReference type="NCBI Taxonomy" id="346911"/>
    <lineage>
        <taxon>Bacteria</taxon>
        <taxon>Pseudomonadati</taxon>
        <taxon>Pseudomonadota</taxon>
        <taxon>Alphaproteobacteria</taxon>
        <taxon>Hyphomicrobiales</taxon>
        <taxon>Xanthobacteraceae</taxon>
        <taxon>Labrys</taxon>
    </lineage>
</organism>
<dbReference type="RefSeq" id="WP_105860126.1">
    <property type="nucleotide sequence ID" value="NZ_PUEJ01000001.1"/>
</dbReference>